<dbReference type="GO" id="GO:0016628">
    <property type="term" value="F:oxidoreductase activity, acting on the CH-CH group of donors, NAD or NADP as acceptor"/>
    <property type="evidence" value="ECO:0007669"/>
    <property type="project" value="InterPro"/>
</dbReference>
<dbReference type="InterPro" id="IPR041694">
    <property type="entry name" value="ADH_N_2"/>
</dbReference>
<dbReference type="PANTHER" id="PTHR43205">
    <property type="entry name" value="PROSTAGLANDIN REDUCTASE"/>
    <property type="match status" value="1"/>
</dbReference>
<dbReference type="CDD" id="cd05288">
    <property type="entry name" value="PGDH"/>
    <property type="match status" value="1"/>
</dbReference>
<feature type="domain" description="Enoyl reductase (ER)" evidence="2">
    <location>
        <begin position="29"/>
        <end position="345"/>
    </location>
</feature>
<dbReference type="InterPro" id="IPR045010">
    <property type="entry name" value="MDR_fam"/>
</dbReference>
<keyword evidence="4" id="KW-1185">Reference proteome</keyword>
<sequence length="350" mass="38247">MAPVRNSRVLFNSVPQGASHERTGYPVPGETLVTDHSQTIDLDNVSLDGGKVLAKVLAISVDPYLRGRMRAASKKSYSDAFKLGDPISNFAVVKVLRSDNPSYKPGQHLYGFADFAEYIVISEPSHWRVLPENSNVPWSVYVGVAGMPGKTAVYGWKEVAQAKKGETVYVSTAAGPVGSMVVQIAKAEGLKVIASAGQESKLDFLRQIGADVVFNYKTTDLATVLEEHGPIDIYWDHVGNKTLSTVLDHMNTFGRVVIIGAIASYNGQPDPIYNLATALWKRLTLRGFIVSDYEKKYADEFYATIPEKIAKGEFKYTETIVRSLDDAPQLVTDVQKGNNTGKAVIILADD</sequence>
<dbReference type="PANTHER" id="PTHR43205:SF7">
    <property type="entry name" value="PROSTAGLANDIN REDUCTASE 1"/>
    <property type="match status" value="1"/>
</dbReference>
<gene>
    <name evidence="3" type="ORF">EXIGLDRAFT_747809</name>
</gene>
<dbReference type="STRING" id="1314781.A0A165KB18"/>
<proteinExistence type="predicted"/>
<reference evidence="3 4" key="1">
    <citation type="journal article" date="2016" name="Mol. Biol. Evol.">
        <title>Comparative Genomics of Early-Diverging Mushroom-Forming Fungi Provides Insights into the Origins of Lignocellulose Decay Capabilities.</title>
        <authorList>
            <person name="Nagy L.G."/>
            <person name="Riley R."/>
            <person name="Tritt A."/>
            <person name="Adam C."/>
            <person name="Daum C."/>
            <person name="Floudas D."/>
            <person name="Sun H."/>
            <person name="Yadav J.S."/>
            <person name="Pangilinan J."/>
            <person name="Larsson K.H."/>
            <person name="Matsuura K."/>
            <person name="Barry K."/>
            <person name="Labutti K."/>
            <person name="Kuo R."/>
            <person name="Ohm R.A."/>
            <person name="Bhattacharya S.S."/>
            <person name="Shirouzu T."/>
            <person name="Yoshinaga Y."/>
            <person name="Martin F.M."/>
            <person name="Grigoriev I.V."/>
            <person name="Hibbett D.S."/>
        </authorList>
    </citation>
    <scope>NUCLEOTIDE SEQUENCE [LARGE SCALE GENOMIC DNA]</scope>
    <source>
        <strain evidence="3 4">HHB12029</strain>
    </source>
</reference>
<accession>A0A165KB18</accession>
<dbReference type="SMART" id="SM00829">
    <property type="entry name" value="PKS_ER"/>
    <property type="match status" value="1"/>
</dbReference>
<protein>
    <submittedName>
        <fullName evidence="3">Alcohol dehydrogenase</fullName>
    </submittedName>
</protein>
<dbReference type="Pfam" id="PF16884">
    <property type="entry name" value="ADH_N_2"/>
    <property type="match status" value="1"/>
</dbReference>
<dbReference type="InterPro" id="IPR011032">
    <property type="entry name" value="GroES-like_sf"/>
</dbReference>
<dbReference type="InterPro" id="IPR013149">
    <property type="entry name" value="ADH-like_C"/>
</dbReference>
<dbReference type="Proteomes" id="UP000077266">
    <property type="component" value="Unassembled WGS sequence"/>
</dbReference>
<dbReference type="FunFam" id="3.40.50.720:FF:000121">
    <property type="entry name" value="Prostaglandin reductase 2"/>
    <property type="match status" value="1"/>
</dbReference>
<dbReference type="SUPFAM" id="SSF51735">
    <property type="entry name" value="NAD(P)-binding Rossmann-fold domains"/>
    <property type="match status" value="1"/>
</dbReference>
<dbReference type="Gene3D" id="3.90.180.10">
    <property type="entry name" value="Medium-chain alcohol dehydrogenases, catalytic domain"/>
    <property type="match status" value="1"/>
</dbReference>
<evidence type="ECO:0000259" key="2">
    <source>
        <dbReference type="SMART" id="SM00829"/>
    </source>
</evidence>
<dbReference type="InParanoid" id="A0A165KB18"/>
<dbReference type="InterPro" id="IPR020843">
    <property type="entry name" value="ER"/>
</dbReference>
<evidence type="ECO:0000313" key="3">
    <source>
        <dbReference type="EMBL" id="KZV96070.1"/>
    </source>
</evidence>
<dbReference type="Pfam" id="PF00107">
    <property type="entry name" value="ADH_zinc_N"/>
    <property type="match status" value="1"/>
</dbReference>
<dbReference type="SUPFAM" id="SSF50129">
    <property type="entry name" value="GroES-like"/>
    <property type="match status" value="1"/>
</dbReference>
<dbReference type="AlphaFoldDB" id="A0A165KB18"/>
<evidence type="ECO:0000256" key="1">
    <source>
        <dbReference type="ARBA" id="ARBA00023002"/>
    </source>
</evidence>
<dbReference type="OrthoDB" id="809632at2759"/>
<dbReference type="Gene3D" id="3.40.50.720">
    <property type="entry name" value="NAD(P)-binding Rossmann-like Domain"/>
    <property type="match status" value="1"/>
</dbReference>
<dbReference type="InterPro" id="IPR036291">
    <property type="entry name" value="NAD(P)-bd_dom_sf"/>
</dbReference>
<dbReference type="EMBL" id="KV425947">
    <property type="protein sequence ID" value="KZV96070.1"/>
    <property type="molecule type" value="Genomic_DNA"/>
</dbReference>
<keyword evidence="1" id="KW-0560">Oxidoreductase</keyword>
<evidence type="ECO:0000313" key="4">
    <source>
        <dbReference type="Proteomes" id="UP000077266"/>
    </source>
</evidence>
<name>A0A165KB18_EXIGL</name>
<dbReference type="FunCoup" id="A0A165KB18">
    <property type="interactions" value="81"/>
</dbReference>
<organism evidence="3 4">
    <name type="scientific">Exidia glandulosa HHB12029</name>
    <dbReference type="NCBI Taxonomy" id="1314781"/>
    <lineage>
        <taxon>Eukaryota</taxon>
        <taxon>Fungi</taxon>
        <taxon>Dikarya</taxon>
        <taxon>Basidiomycota</taxon>
        <taxon>Agaricomycotina</taxon>
        <taxon>Agaricomycetes</taxon>
        <taxon>Auriculariales</taxon>
        <taxon>Exidiaceae</taxon>
        <taxon>Exidia</taxon>
    </lineage>
</organism>